<dbReference type="PANTHER" id="PTHR14969:SF28">
    <property type="entry name" value="DIHYDROSPHINGOSINE 1-PHOSPHATE PHOSPHATASE LCB3-RELATED"/>
    <property type="match status" value="1"/>
</dbReference>
<name>A0ABR2VZ26_9FUNG</name>
<evidence type="ECO:0000256" key="7">
    <source>
        <dbReference type="ARBA" id="ARBA00038324"/>
    </source>
</evidence>
<feature type="compositionally biased region" description="Low complexity" evidence="8">
    <location>
        <begin position="177"/>
        <end position="186"/>
    </location>
</feature>
<evidence type="ECO:0000256" key="6">
    <source>
        <dbReference type="ARBA" id="ARBA00023136"/>
    </source>
</evidence>
<evidence type="ECO:0000313" key="12">
    <source>
        <dbReference type="Proteomes" id="UP001479436"/>
    </source>
</evidence>
<evidence type="ECO:0000259" key="10">
    <source>
        <dbReference type="Pfam" id="PF01569"/>
    </source>
</evidence>
<protein>
    <submittedName>
        <fullName evidence="11">Long-chain base-1-phosphate phosphatase</fullName>
    </submittedName>
</protein>
<evidence type="ECO:0000256" key="9">
    <source>
        <dbReference type="SAM" id="Phobius"/>
    </source>
</evidence>
<dbReference type="Proteomes" id="UP001479436">
    <property type="component" value="Unassembled WGS sequence"/>
</dbReference>
<evidence type="ECO:0000256" key="8">
    <source>
        <dbReference type="SAM" id="MobiDB-lite"/>
    </source>
</evidence>
<evidence type="ECO:0000256" key="3">
    <source>
        <dbReference type="ARBA" id="ARBA00022801"/>
    </source>
</evidence>
<comment type="caution">
    <text evidence="11">The sequence shown here is derived from an EMBL/GenBank/DDBJ whole genome shotgun (WGS) entry which is preliminary data.</text>
</comment>
<organism evidence="11 12">
    <name type="scientific">Basidiobolus ranarum</name>
    <dbReference type="NCBI Taxonomy" id="34480"/>
    <lineage>
        <taxon>Eukaryota</taxon>
        <taxon>Fungi</taxon>
        <taxon>Fungi incertae sedis</taxon>
        <taxon>Zoopagomycota</taxon>
        <taxon>Entomophthoromycotina</taxon>
        <taxon>Basidiobolomycetes</taxon>
        <taxon>Basidiobolales</taxon>
        <taxon>Basidiobolaceae</taxon>
        <taxon>Basidiobolus</taxon>
    </lineage>
</organism>
<dbReference type="InterPro" id="IPR036938">
    <property type="entry name" value="PAP2/HPO_sf"/>
</dbReference>
<keyword evidence="12" id="KW-1185">Reference proteome</keyword>
<keyword evidence="3" id="KW-0378">Hydrolase</keyword>
<evidence type="ECO:0000313" key="11">
    <source>
        <dbReference type="EMBL" id="KAK9710933.1"/>
    </source>
</evidence>
<keyword evidence="6 9" id="KW-0472">Membrane</keyword>
<comment type="similarity">
    <text evidence="7">Belongs to the type 2 lipid phosphate phosphatase family.</text>
</comment>
<dbReference type="Pfam" id="PF01569">
    <property type="entry name" value="PAP2"/>
    <property type="match status" value="1"/>
</dbReference>
<evidence type="ECO:0000256" key="4">
    <source>
        <dbReference type="ARBA" id="ARBA00022824"/>
    </source>
</evidence>
<proteinExistence type="inferred from homology"/>
<reference evidence="11 12" key="1">
    <citation type="submission" date="2023-04" db="EMBL/GenBank/DDBJ databases">
        <title>Genome of Basidiobolus ranarum AG-B5.</title>
        <authorList>
            <person name="Stajich J.E."/>
            <person name="Carter-House D."/>
            <person name="Gryganskyi A."/>
        </authorList>
    </citation>
    <scope>NUCLEOTIDE SEQUENCE [LARGE SCALE GENOMIC DNA]</scope>
    <source>
        <strain evidence="11 12">AG-B5</strain>
    </source>
</reference>
<dbReference type="PANTHER" id="PTHR14969">
    <property type="entry name" value="SPHINGOSINE-1-PHOSPHATE PHOSPHOHYDROLASE"/>
    <property type="match status" value="1"/>
</dbReference>
<dbReference type="EMBL" id="JASJQH010007312">
    <property type="protein sequence ID" value="KAK9710933.1"/>
    <property type="molecule type" value="Genomic_DNA"/>
</dbReference>
<evidence type="ECO:0000256" key="1">
    <source>
        <dbReference type="ARBA" id="ARBA00004477"/>
    </source>
</evidence>
<feature type="compositionally biased region" description="Polar residues" evidence="8">
    <location>
        <begin position="196"/>
        <end position="207"/>
    </location>
</feature>
<dbReference type="InterPro" id="IPR000326">
    <property type="entry name" value="PAP2/HPO"/>
</dbReference>
<feature type="domain" description="Phosphatidic acid phosphatase type 2/haloperoxidase" evidence="10">
    <location>
        <begin position="100"/>
        <end position="159"/>
    </location>
</feature>
<keyword evidence="4" id="KW-0256">Endoplasmic reticulum</keyword>
<dbReference type="SUPFAM" id="SSF48317">
    <property type="entry name" value="Acid phosphatase/Vanadium-dependent haloperoxidase"/>
    <property type="match status" value="1"/>
</dbReference>
<sequence>MTTSRVHKLEGQTPTGNSGLPEHIYGKAFGTTRSSIRRILLNLGRKETKLLSGLQRVLRCNILDAYFIATGALGDHLTFVLLLPNFFLFGFSDVGRVMANLLLYGVVVSSALKDYLCLPRPDSPPVQRLSMNKSHSLEYGFPSTHTTNCVALGLASHLQRQHIQQFQQHQLQQHQLRQQQMQQLQHPHQHQHSQQVNGDGTDQTLSNLGIHQHSHSQGSELNDGSFLLPV</sequence>
<comment type="subcellular location">
    <subcellularLocation>
        <location evidence="1">Endoplasmic reticulum membrane</location>
        <topology evidence="1">Multi-pass membrane protein</topology>
    </subcellularLocation>
</comment>
<keyword evidence="2 9" id="KW-0812">Transmembrane</keyword>
<evidence type="ECO:0000256" key="2">
    <source>
        <dbReference type="ARBA" id="ARBA00022692"/>
    </source>
</evidence>
<feature type="region of interest" description="Disordered" evidence="8">
    <location>
        <begin position="1"/>
        <end position="21"/>
    </location>
</feature>
<gene>
    <name evidence="11" type="primary">LCB3_1</name>
    <name evidence="11" type="ORF">K7432_008133</name>
</gene>
<evidence type="ECO:0000256" key="5">
    <source>
        <dbReference type="ARBA" id="ARBA00022989"/>
    </source>
</evidence>
<feature type="region of interest" description="Disordered" evidence="8">
    <location>
        <begin position="177"/>
        <end position="207"/>
    </location>
</feature>
<feature type="transmembrane region" description="Helical" evidence="9">
    <location>
        <begin position="65"/>
        <end position="91"/>
    </location>
</feature>
<accession>A0ABR2VZ26</accession>
<keyword evidence="5 9" id="KW-1133">Transmembrane helix</keyword>